<sequence length="40" mass="4359">MRSSMMAMESTDRMTSTQSTHSAEVSVTPSSLRLSHPSSE</sequence>
<feature type="compositionally biased region" description="Polar residues" evidence="1">
    <location>
        <begin position="13"/>
        <end position="40"/>
    </location>
</feature>
<accession>F8CD16</accession>
<gene>
    <name evidence="2" type="ordered locus">LILAB_14135</name>
</gene>
<evidence type="ECO:0000313" key="3">
    <source>
        <dbReference type="Proteomes" id="UP000000488"/>
    </source>
</evidence>
<reference evidence="2 3" key="1">
    <citation type="journal article" date="2011" name="J. Bacteriol.">
        <title>Genome sequence of the halotolerant marine bacterium Myxococcus fulvus HW-1.</title>
        <authorList>
            <person name="Li Z.F."/>
            <person name="Li X."/>
            <person name="Liu H."/>
            <person name="Liu X."/>
            <person name="Han K."/>
            <person name="Wu Z.H."/>
            <person name="Hu W."/>
            <person name="Li F.F."/>
            <person name="Li Y.Z."/>
        </authorList>
    </citation>
    <scope>NUCLEOTIDE SEQUENCE [LARGE SCALE GENOMIC DNA]</scope>
    <source>
        <strain evidence="3">ATCC BAA-855 / HW-1</strain>
    </source>
</reference>
<dbReference type="HOGENOM" id="CLU_3292828_0_0_7"/>
<evidence type="ECO:0000313" key="2">
    <source>
        <dbReference type="EMBL" id="AEI64732.1"/>
    </source>
</evidence>
<dbReference type="AlphaFoldDB" id="F8CD16"/>
<name>F8CD16_MYXFH</name>
<feature type="region of interest" description="Disordered" evidence="1">
    <location>
        <begin position="1"/>
        <end position="40"/>
    </location>
</feature>
<protein>
    <submittedName>
        <fullName evidence="2">Uncharacterized protein</fullName>
    </submittedName>
</protein>
<proteinExistence type="predicted"/>
<organism evidence="2 3">
    <name type="scientific">Myxococcus fulvus (strain ATCC BAA-855 / HW-1)</name>
    <dbReference type="NCBI Taxonomy" id="483219"/>
    <lineage>
        <taxon>Bacteria</taxon>
        <taxon>Pseudomonadati</taxon>
        <taxon>Myxococcota</taxon>
        <taxon>Myxococcia</taxon>
        <taxon>Myxococcales</taxon>
        <taxon>Cystobacterineae</taxon>
        <taxon>Myxococcaceae</taxon>
        <taxon>Myxococcus</taxon>
    </lineage>
</organism>
<dbReference type="Proteomes" id="UP000000488">
    <property type="component" value="Chromosome"/>
</dbReference>
<dbReference type="STRING" id="483219.LILAB_14135"/>
<dbReference type="EMBL" id="CP002830">
    <property type="protein sequence ID" value="AEI64732.1"/>
    <property type="molecule type" value="Genomic_DNA"/>
</dbReference>
<dbReference type="KEGG" id="mfu:LILAB_14135"/>
<evidence type="ECO:0000256" key="1">
    <source>
        <dbReference type="SAM" id="MobiDB-lite"/>
    </source>
</evidence>